<reference evidence="2 3" key="1">
    <citation type="submission" date="2012-04" db="EMBL/GenBank/DDBJ databases">
        <title>Complete genome of Rhodanobacter sp. 2APBS1.</title>
        <authorList>
            <consortium name="US DOE Joint Genome Institute"/>
            <person name="Huntemann M."/>
            <person name="Wei C.-L."/>
            <person name="Han J."/>
            <person name="Detter J.C."/>
            <person name="Han C."/>
            <person name="Tapia R."/>
            <person name="Munk A.C.C."/>
            <person name="Chen A."/>
            <person name="Krypides N."/>
            <person name="Mavromatis K."/>
            <person name="Markowitz V."/>
            <person name="Szeto E."/>
            <person name="Ivanova N."/>
            <person name="Mikhailova N."/>
            <person name="Ovchinnikova G."/>
            <person name="Pagani I."/>
            <person name="Pati A."/>
            <person name="Goodwin L."/>
            <person name="Peters L."/>
            <person name="Pitluck S."/>
            <person name="Woyke T."/>
            <person name="Prakash O."/>
            <person name="Elkins J."/>
            <person name="Brown S."/>
            <person name="Palumbo A."/>
            <person name="Hemme C."/>
            <person name="Zhou J."/>
            <person name="Watson D."/>
            <person name="Jardine P."/>
            <person name="Kostka J."/>
            <person name="Green S."/>
        </authorList>
    </citation>
    <scope>NUCLEOTIDE SEQUENCE [LARGE SCALE GENOMIC DNA]</scope>
    <source>
        <strain evidence="2 3">2APBS1</strain>
    </source>
</reference>
<dbReference type="Proteomes" id="UP000011859">
    <property type="component" value="Chromosome"/>
</dbReference>
<dbReference type="EMBL" id="CP003470">
    <property type="protein sequence ID" value="AGG87487.1"/>
    <property type="molecule type" value="Genomic_DNA"/>
</dbReference>
<dbReference type="STRING" id="666685.R2APBS1_0311"/>
<protein>
    <recommendedName>
        <fullName evidence="1">EF-hand domain-containing protein</fullName>
    </recommendedName>
</protein>
<dbReference type="KEGG" id="rhd:R2APBS1_0311"/>
<dbReference type="GO" id="GO:0005509">
    <property type="term" value="F:calcium ion binding"/>
    <property type="evidence" value="ECO:0007669"/>
    <property type="project" value="InterPro"/>
</dbReference>
<dbReference type="InterPro" id="IPR002048">
    <property type="entry name" value="EF_hand_dom"/>
</dbReference>
<dbReference type="InterPro" id="IPR011992">
    <property type="entry name" value="EF-hand-dom_pair"/>
</dbReference>
<dbReference type="PROSITE" id="PS00018">
    <property type="entry name" value="EF_HAND_1"/>
    <property type="match status" value="1"/>
</dbReference>
<dbReference type="HOGENOM" id="CLU_173412_0_0_6"/>
<dbReference type="SUPFAM" id="SSF47473">
    <property type="entry name" value="EF-hand"/>
    <property type="match status" value="1"/>
</dbReference>
<dbReference type="Pfam" id="PF13202">
    <property type="entry name" value="EF-hand_5"/>
    <property type="match status" value="3"/>
</dbReference>
<evidence type="ECO:0000313" key="2">
    <source>
        <dbReference type="EMBL" id="AGG87487.1"/>
    </source>
</evidence>
<feature type="domain" description="EF-hand" evidence="1">
    <location>
        <begin position="4"/>
        <end position="39"/>
    </location>
</feature>
<accession>M4NCK4</accession>
<dbReference type="Gene3D" id="1.10.238.10">
    <property type="entry name" value="EF-hand"/>
    <property type="match status" value="1"/>
</dbReference>
<dbReference type="PROSITE" id="PS50222">
    <property type="entry name" value="EF_HAND_2"/>
    <property type="match status" value="2"/>
</dbReference>
<gene>
    <name evidence="2" type="ORF">R2APBS1_0311</name>
</gene>
<name>M4NCK4_9GAMM</name>
<evidence type="ECO:0000259" key="1">
    <source>
        <dbReference type="PROSITE" id="PS50222"/>
    </source>
</evidence>
<dbReference type="InterPro" id="IPR018247">
    <property type="entry name" value="EF_Hand_1_Ca_BS"/>
</dbReference>
<sequence>MAALAQDTRAAYLQMFDRDGDGRVSEAEYLAYMGRGFQAMDRNGDGILETDELPGGRGPPITLMEYQDNLRRQFHQLDRKRDGFLDARELTAPPR</sequence>
<dbReference type="AlphaFoldDB" id="M4NCK4"/>
<keyword evidence="3" id="KW-1185">Reference proteome</keyword>
<organism evidence="2 3">
    <name type="scientific">Rhodanobacter denitrificans</name>
    <dbReference type="NCBI Taxonomy" id="666685"/>
    <lineage>
        <taxon>Bacteria</taxon>
        <taxon>Pseudomonadati</taxon>
        <taxon>Pseudomonadota</taxon>
        <taxon>Gammaproteobacteria</taxon>
        <taxon>Lysobacterales</taxon>
        <taxon>Rhodanobacteraceae</taxon>
        <taxon>Rhodanobacter</taxon>
    </lineage>
</organism>
<evidence type="ECO:0000313" key="3">
    <source>
        <dbReference type="Proteomes" id="UP000011859"/>
    </source>
</evidence>
<feature type="domain" description="EF-hand" evidence="1">
    <location>
        <begin position="65"/>
        <end position="95"/>
    </location>
</feature>
<dbReference type="eggNOG" id="COG5126">
    <property type="taxonomic scope" value="Bacteria"/>
</dbReference>
<proteinExistence type="predicted"/>